<dbReference type="PANTHER" id="PTHR21016">
    <property type="entry name" value="BETA-AMYLOID BINDING PROTEIN-RELATED"/>
    <property type="match status" value="1"/>
</dbReference>
<gene>
    <name evidence="7" type="ORF">MGM1_3840</name>
</gene>
<evidence type="ECO:0000256" key="2">
    <source>
        <dbReference type="ARBA" id="ARBA00022692"/>
    </source>
</evidence>
<dbReference type="AlphaFoldDB" id="A0A097ST38"/>
<sequence length="66" mass="7482">MTHRYIVTLLLAFFLGFLGIDRFYNGRVLLGILKLFTGGIFAIGWIVDIILAIFGCQRDANGKYVR</sequence>
<dbReference type="InterPro" id="IPR050932">
    <property type="entry name" value="TM2D1-3-like"/>
</dbReference>
<feature type="domain" description="TM2" evidence="6">
    <location>
        <begin position="2"/>
        <end position="50"/>
    </location>
</feature>
<protein>
    <submittedName>
        <fullName evidence="7">TM2 domain protein</fullName>
    </submittedName>
</protein>
<evidence type="ECO:0000256" key="3">
    <source>
        <dbReference type="ARBA" id="ARBA00022989"/>
    </source>
</evidence>
<dbReference type="InterPro" id="IPR007829">
    <property type="entry name" value="TM2"/>
</dbReference>
<dbReference type="EMBL" id="CP007711">
    <property type="protein sequence ID" value="AIV03756.1"/>
    <property type="molecule type" value="Genomic_DNA"/>
</dbReference>
<feature type="transmembrane region" description="Helical" evidence="5">
    <location>
        <begin position="32"/>
        <end position="56"/>
    </location>
</feature>
<dbReference type="eggNOG" id="COG2314">
    <property type="taxonomic scope" value="Bacteria"/>
</dbReference>
<comment type="subcellular location">
    <subcellularLocation>
        <location evidence="1">Membrane</location>
        <topology evidence="1">Multi-pass membrane protein</topology>
    </subcellularLocation>
</comment>
<keyword evidence="2 5" id="KW-0812">Transmembrane</keyword>
<accession>A0A097ST38</accession>
<keyword evidence="4 5" id="KW-0472">Membrane</keyword>
<keyword evidence="3 5" id="KW-1133">Transmembrane helix</keyword>
<evidence type="ECO:0000256" key="1">
    <source>
        <dbReference type="ARBA" id="ARBA00004141"/>
    </source>
</evidence>
<dbReference type="GO" id="GO:0016020">
    <property type="term" value="C:membrane"/>
    <property type="evidence" value="ECO:0007669"/>
    <property type="project" value="UniProtKB-SubCell"/>
</dbReference>
<evidence type="ECO:0000256" key="4">
    <source>
        <dbReference type="ARBA" id="ARBA00023136"/>
    </source>
</evidence>
<proteinExistence type="predicted"/>
<dbReference type="PANTHER" id="PTHR21016:SF25">
    <property type="entry name" value="TM2 DOMAIN-CONTAINING PROTEIN DDB_G0277895-RELATED"/>
    <property type="match status" value="1"/>
</dbReference>
<evidence type="ECO:0000313" key="7">
    <source>
        <dbReference type="EMBL" id="AIV03756.1"/>
    </source>
</evidence>
<dbReference type="Proteomes" id="UP000030066">
    <property type="component" value="Chromosome"/>
</dbReference>
<keyword evidence="8" id="KW-1185">Reference proteome</keyword>
<evidence type="ECO:0000256" key="5">
    <source>
        <dbReference type="SAM" id="Phobius"/>
    </source>
</evidence>
<dbReference type="KEGG" id="mgj:MGM1_3840"/>
<organism evidence="7 8">
    <name type="scientific">Candidatus Malacoplasma girerdii</name>
    <dbReference type="NCBI Taxonomy" id="1318617"/>
    <lineage>
        <taxon>Bacteria</taxon>
        <taxon>Bacillati</taxon>
        <taxon>Mycoplasmatota</taxon>
        <taxon>Mycoplasmoidales</taxon>
        <taxon>Mycoplasmoidaceae</taxon>
        <taxon>Malacoplasma</taxon>
    </lineage>
</organism>
<evidence type="ECO:0000259" key="6">
    <source>
        <dbReference type="Pfam" id="PF05154"/>
    </source>
</evidence>
<reference evidence="7 8" key="1">
    <citation type="journal article" date="2014" name="PLoS ONE">
        <title>An emerging Mycoplasma associated with trichomoniasis, vaginal infection and disease.</title>
        <authorList>
            <consortium name="Vaginal Microbiome Consortium"/>
            <person name="Fettweis J.M."/>
            <person name="Serrano M.G."/>
            <person name="Huang B."/>
            <person name="Brooks J.P."/>
            <person name="Glascock A.L."/>
            <person name="Sheth N.U."/>
            <person name="Strauss J.F.III."/>
            <person name="Jefferson K.K."/>
            <person name="Buck G.A."/>
        </authorList>
    </citation>
    <scope>NUCLEOTIDE SEQUENCE [LARGE SCALE GENOMIC DNA]</scope>
    <source>
        <strain evidence="7 8">VCU_M1</strain>
    </source>
</reference>
<dbReference type="HOGENOM" id="CLU_081297_10_1_14"/>
<evidence type="ECO:0000313" key="8">
    <source>
        <dbReference type="Proteomes" id="UP000030066"/>
    </source>
</evidence>
<dbReference type="Pfam" id="PF05154">
    <property type="entry name" value="TM2"/>
    <property type="match status" value="1"/>
</dbReference>
<name>A0A097ST38_9BACT</name>